<dbReference type="EMBL" id="CAJGYO010000014">
    <property type="protein sequence ID" value="CAD6268911.1"/>
    <property type="molecule type" value="Genomic_DNA"/>
</dbReference>
<dbReference type="OrthoDB" id="74807at2759"/>
<proteinExistence type="predicted"/>
<keyword evidence="3" id="KW-1185">Reference proteome</keyword>
<accession>A0A811RG02</accession>
<evidence type="ECO:0000256" key="1">
    <source>
        <dbReference type="SAM" id="Coils"/>
    </source>
</evidence>
<reference evidence="2" key="1">
    <citation type="submission" date="2020-10" db="EMBL/GenBank/DDBJ databases">
        <authorList>
            <person name="Han B."/>
            <person name="Lu T."/>
            <person name="Zhao Q."/>
            <person name="Huang X."/>
            <person name="Zhao Y."/>
        </authorList>
    </citation>
    <scope>NUCLEOTIDE SEQUENCE</scope>
</reference>
<organism evidence="2 3">
    <name type="scientific">Miscanthus lutarioriparius</name>
    <dbReference type="NCBI Taxonomy" id="422564"/>
    <lineage>
        <taxon>Eukaryota</taxon>
        <taxon>Viridiplantae</taxon>
        <taxon>Streptophyta</taxon>
        <taxon>Embryophyta</taxon>
        <taxon>Tracheophyta</taxon>
        <taxon>Spermatophyta</taxon>
        <taxon>Magnoliopsida</taxon>
        <taxon>Liliopsida</taxon>
        <taxon>Poales</taxon>
        <taxon>Poaceae</taxon>
        <taxon>PACMAD clade</taxon>
        <taxon>Panicoideae</taxon>
        <taxon>Andropogonodae</taxon>
        <taxon>Andropogoneae</taxon>
        <taxon>Saccharinae</taxon>
        <taxon>Miscanthus</taxon>
    </lineage>
</organism>
<evidence type="ECO:0000313" key="2">
    <source>
        <dbReference type="EMBL" id="CAD6268911.1"/>
    </source>
</evidence>
<protein>
    <submittedName>
        <fullName evidence="2">Uncharacterized protein</fullName>
    </submittedName>
</protein>
<dbReference type="Proteomes" id="UP000604825">
    <property type="component" value="Unassembled WGS sequence"/>
</dbReference>
<comment type="caution">
    <text evidence="2">The sequence shown here is derived from an EMBL/GenBank/DDBJ whole genome shotgun (WGS) entry which is preliminary data.</text>
</comment>
<keyword evidence="1" id="KW-0175">Coiled coil</keyword>
<feature type="coiled-coil region" evidence="1">
    <location>
        <begin position="5"/>
        <end position="32"/>
    </location>
</feature>
<evidence type="ECO:0000313" key="3">
    <source>
        <dbReference type="Proteomes" id="UP000604825"/>
    </source>
</evidence>
<sequence>MASALASSDNRAQDALARLEALESDNSEVEVVDLKFTDEEDPGEIGVFLC</sequence>
<gene>
    <name evidence="2" type="ORF">NCGR_LOCUS52216</name>
</gene>
<name>A0A811RG02_9POAL</name>
<dbReference type="AlphaFoldDB" id="A0A811RG02"/>